<feature type="compositionally biased region" description="Basic residues" evidence="1">
    <location>
        <begin position="131"/>
        <end position="144"/>
    </location>
</feature>
<proteinExistence type="predicted"/>
<protein>
    <submittedName>
        <fullName evidence="3">Uncharacterized protein</fullName>
    </submittedName>
</protein>
<evidence type="ECO:0000313" key="3">
    <source>
        <dbReference type="EMBL" id="DAD27615.1"/>
    </source>
</evidence>
<evidence type="ECO:0000256" key="2">
    <source>
        <dbReference type="SAM" id="SignalP"/>
    </source>
</evidence>
<keyword evidence="4" id="KW-1185">Reference proteome</keyword>
<sequence length="239" mass="26447">MRIFGLLLHAWCLEAFKELGNAVRGFAGVAKDNPNWRDLEAVKLLIWAEAPHKVPKELTVGVFGELFVVSFVVEGPKSLTARSLRGFRWVAVEEGAEEAGVSSLGDSKSDRGREERGNNFDPFQAGVGTRGRLHRCQRRRRRRSVSGETRQDPSFERGGNSIPLLAVNSYDHVLVRGSHVNLREHIVIIATSAKVLIRGTVVIFDQHLSSSNQHNRIPMFSSRPVLLMSSLAVAVVSST</sequence>
<name>A0A822Y9B4_NELNU</name>
<reference evidence="3 4" key="1">
    <citation type="journal article" date="2020" name="Mol. Biol. Evol.">
        <title>Distinct Expression and Methylation Patterns for Genes with Different Fates following a Single Whole-Genome Duplication in Flowering Plants.</title>
        <authorList>
            <person name="Shi T."/>
            <person name="Rahmani R.S."/>
            <person name="Gugger P.F."/>
            <person name="Wang M."/>
            <person name="Li H."/>
            <person name="Zhang Y."/>
            <person name="Li Z."/>
            <person name="Wang Q."/>
            <person name="Van de Peer Y."/>
            <person name="Marchal K."/>
            <person name="Chen J."/>
        </authorList>
    </citation>
    <scope>NUCLEOTIDE SEQUENCE [LARGE SCALE GENOMIC DNA]</scope>
    <source>
        <tissue evidence="3">Leaf</tissue>
    </source>
</reference>
<organism evidence="3 4">
    <name type="scientific">Nelumbo nucifera</name>
    <name type="common">Sacred lotus</name>
    <dbReference type="NCBI Taxonomy" id="4432"/>
    <lineage>
        <taxon>Eukaryota</taxon>
        <taxon>Viridiplantae</taxon>
        <taxon>Streptophyta</taxon>
        <taxon>Embryophyta</taxon>
        <taxon>Tracheophyta</taxon>
        <taxon>Spermatophyta</taxon>
        <taxon>Magnoliopsida</taxon>
        <taxon>Proteales</taxon>
        <taxon>Nelumbonaceae</taxon>
        <taxon>Nelumbo</taxon>
    </lineage>
</organism>
<evidence type="ECO:0000256" key="1">
    <source>
        <dbReference type="SAM" id="MobiDB-lite"/>
    </source>
</evidence>
<gene>
    <name evidence="3" type="ORF">HUJ06_029083</name>
</gene>
<dbReference type="EMBL" id="DUZY01000002">
    <property type="protein sequence ID" value="DAD27615.1"/>
    <property type="molecule type" value="Genomic_DNA"/>
</dbReference>
<accession>A0A822Y9B4</accession>
<dbReference type="Proteomes" id="UP000607653">
    <property type="component" value="Unassembled WGS sequence"/>
</dbReference>
<dbReference type="AlphaFoldDB" id="A0A822Y9B4"/>
<keyword evidence="2" id="KW-0732">Signal</keyword>
<feature type="compositionally biased region" description="Basic and acidic residues" evidence="1">
    <location>
        <begin position="107"/>
        <end position="118"/>
    </location>
</feature>
<evidence type="ECO:0000313" key="4">
    <source>
        <dbReference type="Proteomes" id="UP000607653"/>
    </source>
</evidence>
<comment type="caution">
    <text evidence="3">The sequence shown here is derived from an EMBL/GenBank/DDBJ whole genome shotgun (WGS) entry which is preliminary data.</text>
</comment>
<feature type="signal peptide" evidence="2">
    <location>
        <begin position="1"/>
        <end position="15"/>
    </location>
</feature>
<feature type="region of interest" description="Disordered" evidence="1">
    <location>
        <begin position="101"/>
        <end position="156"/>
    </location>
</feature>
<feature type="chain" id="PRO_5032397227" evidence="2">
    <location>
        <begin position="16"/>
        <end position="239"/>
    </location>
</feature>